<dbReference type="InterPro" id="IPR029044">
    <property type="entry name" value="Nucleotide-diphossugar_trans"/>
</dbReference>
<dbReference type="Gene3D" id="3.90.550.10">
    <property type="entry name" value="Spore Coat Polysaccharide Biosynthesis Protein SpsA, Chain A"/>
    <property type="match status" value="1"/>
</dbReference>
<sequence length="320" mass="37005">MKVSVIIPAYNAEKWIGKCLDSIIIQSYKDIEIIVVNDGSRDYTLEILSSYEKRDPRVIIINKKNSGTYLTRKQGVESAKGEFIFHCDADDYLEPKAIELLVKKQLLTGADIVIGNGYRVQNGKRKIITNHIPKQQNKISLIKALFNNEIKGYVWGKLYRKDLFKDIDYNFTDMLYEDVLVNLHILTHYNVKIEVENTPIHNYLIHGKSANSSKNPVFIENIIGSVAIAKKMLKNTNNFEQVQDEFKLMNCRTWIVYSRLGGKLAKNKGFRTNFKKENFTPYSKTNLALYHRLEMITYNYNYVLGKLLTNSMKQLNNLIG</sequence>
<keyword evidence="3" id="KW-1185">Reference proteome</keyword>
<accession>A0ABS9EH35</accession>
<comment type="caution">
    <text evidence="2">The sequence shown here is derived from an EMBL/GenBank/DDBJ whole genome shotgun (WGS) entry which is preliminary data.</text>
</comment>
<proteinExistence type="predicted"/>
<name>A0ABS9EH35_9FLAO</name>
<dbReference type="Proteomes" id="UP001179363">
    <property type="component" value="Unassembled WGS sequence"/>
</dbReference>
<dbReference type="SUPFAM" id="SSF53448">
    <property type="entry name" value="Nucleotide-diphospho-sugar transferases"/>
    <property type="match status" value="1"/>
</dbReference>
<dbReference type="CDD" id="cd00761">
    <property type="entry name" value="Glyco_tranf_GTA_type"/>
    <property type="match status" value="1"/>
</dbReference>
<dbReference type="PANTHER" id="PTHR22916:SF3">
    <property type="entry name" value="UDP-GLCNAC:BETAGAL BETA-1,3-N-ACETYLGLUCOSAMINYLTRANSFERASE-LIKE PROTEIN 1"/>
    <property type="match status" value="1"/>
</dbReference>
<reference evidence="2" key="1">
    <citation type="submission" date="2022-01" db="EMBL/GenBank/DDBJ databases">
        <title>Gillisia lutea sp. nov., isolated from marine plastic residues from the Malvarosa beach (Valencia, Spain).</title>
        <authorList>
            <person name="Vidal-Verdu A."/>
            <person name="Molina-Menor E."/>
            <person name="Satari L."/>
            <person name="Pascual J."/>
            <person name="Pereto J."/>
            <person name="Porcar M."/>
        </authorList>
    </citation>
    <scope>NUCLEOTIDE SEQUENCE</scope>
    <source>
        <strain evidence="2">M10.2A</strain>
    </source>
</reference>
<protein>
    <submittedName>
        <fullName evidence="2">Glycosyltransferase</fullName>
    </submittedName>
</protein>
<evidence type="ECO:0000259" key="1">
    <source>
        <dbReference type="Pfam" id="PF00535"/>
    </source>
</evidence>
<organism evidence="2 3">
    <name type="scientific">Gillisia lutea</name>
    <dbReference type="NCBI Taxonomy" id="2909668"/>
    <lineage>
        <taxon>Bacteria</taxon>
        <taxon>Pseudomonadati</taxon>
        <taxon>Bacteroidota</taxon>
        <taxon>Flavobacteriia</taxon>
        <taxon>Flavobacteriales</taxon>
        <taxon>Flavobacteriaceae</taxon>
        <taxon>Gillisia</taxon>
    </lineage>
</organism>
<evidence type="ECO:0000313" key="3">
    <source>
        <dbReference type="Proteomes" id="UP001179363"/>
    </source>
</evidence>
<feature type="domain" description="Glycosyltransferase 2-like" evidence="1">
    <location>
        <begin position="4"/>
        <end position="167"/>
    </location>
</feature>
<dbReference type="PANTHER" id="PTHR22916">
    <property type="entry name" value="GLYCOSYLTRANSFERASE"/>
    <property type="match status" value="1"/>
</dbReference>
<dbReference type="EMBL" id="JAKGTH010000009">
    <property type="protein sequence ID" value="MCF4102185.1"/>
    <property type="molecule type" value="Genomic_DNA"/>
</dbReference>
<dbReference type="InterPro" id="IPR001173">
    <property type="entry name" value="Glyco_trans_2-like"/>
</dbReference>
<dbReference type="RefSeq" id="WP_236134332.1">
    <property type="nucleotide sequence ID" value="NZ_JAKGTH010000009.1"/>
</dbReference>
<evidence type="ECO:0000313" key="2">
    <source>
        <dbReference type="EMBL" id="MCF4102185.1"/>
    </source>
</evidence>
<dbReference type="Pfam" id="PF00535">
    <property type="entry name" value="Glycos_transf_2"/>
    <property type="match status" value="1"/>
</dbReference>
<gene>
    <name evidence="2" type="ORF">L1I30_10940</name>
</gene>